<feature type="transmembrane region" description="Helical" evidence="1">
    <location>
        <begin position="52"/>
        <end position="77"/>
    </location>
</feature>
<evidence type="ECO:0000313" key="3">
    <source>
        <dbReference type="Proteomes" id="UP001497482"/>
    </source>
</evidence>
<gene>
    <name evidence="2" type="ORF">KC01_LOCUS34249</name>
</gene>
<keyword evidence="1" id="KW-1133">Transmembrane helix</keyword>
<protein>
    <submittedName>
        <fullName evidence="2">Uncharacterized protein</fullName>
    </submittedName>
</protein>
<dbReference type="EMBL" id="OZ035827">
    <property type="protein sequence ID" value="CAL1607182.1"/>
    <property type="molecule type" value="Genomic_DNA"/>
</dbReference>
<name>A0AAV2M1F9_KNICA</name>
<keyword evidence="3" id="KW-1185">Reference proteome</keyword>
<keyword evidence="1" id="KW-0472">Membrane</keyword>
<feature type="transmembrane region" description="Helical" evidence="1">
    <location>
        <begin position="12"/>
        <end position="31"/>
    </location>
</feature>
<dbReference type="Proteomes" id="UP001497482">
    <property type="component" value="Chromosome 5"/>
</dbReference>
<evidence type="ECO:0000313" key="2">
    <source>
        <dbReference type="EMBL" id="CAL1607182.1"/>
    </source>
</evidence>
<proteinExistence type="predicted"/>
<sequence length="190" mass="20634">MWVFFVVFKLGNGWGFCGCLVVVCWGGFWWMGWGVGLRERKGRDYGGGNGSMVVGGVVFGGGGGGFFCLWGGCWGLLWGGGGGGVLVVELGGGCYFNCWVGYWGWVWGWGGGGMRGIGFYVNGGVMGDEIIRTRERSNDFQTRGRGVLCVTADSALHGKLEYYTRHHEDACCGIKCLLTTQQRGHDWTHV</sequence>
<feature type="transmembrane region" description="Helical" evidence="1">
    <location>
        <begin position="83"/>
        <end position="105"/>
    </location>
</feature>
<dbReference type="AlphaFoldDB" id="A0AAV2M1F9"/>
<evidence type="ECO:0000256" key="1">
    <source>
        <dbReference type="SAM" id="Phobius"/>
    </source>
</evidence>
<organism evidence="2 3">
    <name type="scientific">Knipowitschia caucasica</name>
    <name type="common">Caucasian dwarf goby</name>
    <name type="synonym">Pomatoschistus caucasicus</name>
    <dbReference type="NCBI Taxonomy" id="637954"/>
    <lineage>
        <taxon>Eukaryota</taxon>
        <taxon>Metazoa</taxon>
        <taxon>Chordata</taxon>
        <taxon>Craniata</taxon>
        <taxon>Vertebrata</taxon>
        <taxon>Euteleostomi</taxon>
        <taxon>Actinopterygii</taxon>
        <taxon>Neopterygii</taxon>
        <taxon>Teleostei</taxon>
        <taxon>Neoteleostei</taxon>
        <taxon>Acanthomorphata</taxon>
        <taxon>Gobiaria</taxon>
        <taxon>Gobiiformes</taxon>
        <taxon>Gobioidei</taxon>
        <taxon>Gobiidae</taxon>
        <taxon>Gobiinae</taxon>
        <taxon>Knipowitschia</taxon>
    </lineage>
</organism>
<reference evidence="2 3" key="1">
    <citation type="submission" date="2024-04" db="EMBL/GenBank/DDBJ databases">
        <authorList>
            <person name="Waldvogel A.-M."/>
            <person name="Schoenle A."/>
        </authorList>
    </citation>
    <scope>NUCLEOTIDE SEQUENCE [LARGE SCALE GENOMIC DNA]</scope>
</reference>
<keyword evidence="1" id="KW-0812">Transmembrane</keyword>
<accession>A0AAV2M1F9</accession>